<keyword evidence="3" id="KW-0479">Metal-binding</keyword>
<evidence type="ECO:0000256" key="5">
    <source>
        <dbReference type="ARBA" id="ARBA00022842"/>
    </source>
</evidence>
<evidence type="ECO:0000256" key="4">
    <source>
        <dbReference type="ARBA" id="ARBA00022801"/>
    </source>
</evidence>
<evidence type="ECO:0000256" key="6">
    <source>
        <dbReference type="ARBA" id="ARBA00023211"/>
    </source>
</evidence>
<dbReference type="PANTHER" id="PTHR12992">
    <property type="entry name" value="NUDIX HYDROLASE"/>
    <property type="match status" value="1"/>
</dbReference>
<name>A0A1X0QY59_RHIZD</name>
<dbReference type="InterPro" id="IPR000086">
    <property type="entry name" value="NUDIX_hydrolase_dom"/>
</dbReference>
<evidence type="ECO:0000256" key="3">
    <source>
        <dbReference type="ARBA" id="ARBA00022723"/>
    </source>
</evidence>
<dbReference type="SUPFAM" id="SSF55811">
    <property type="entry name" value="Nudix"/>
    <property type="match status" value="1"/>
</dbReference>
<sequence>MLSAASPITLNTTNLLLFSRRLLNCPKFKLNYQPNVKEAAVLMPLCVVNGKPSVLFTVRNMNMRTHRGEISFPGGKKDETDETVEQTALRETEEEIGLPSSSIDILGRYSALPNKTGSLRVHPYVGFIKDQHIDLTRFNPEEVSSVFTLPIEYLIDSKNREVKQFRDSPMKYPVFKVPQNMEGEKEIWGLTSFILDGVFRKIIPEHYQ</sequence>
<dbReference type="CDD" id="cd03426">
    <property type="entry name" value="NUDIX_CoAse_Nudt7"/>
    <property type="match status" value="1"/>
</dbReference>
<evidence type="ECO:0000256" key="2">
    <source>
        <dbReference type="ARBA" id="ARBA00001946"/>
    </source>
</evidence>
<dbReference type="EMBL" id="KV921964">
    <property type="protein sequence ID" value="ORE04684.1"/>
    <property type="molecule type" value="Genomic_DNA"/>
</dbReference>
<comment type="cofactor">
    <cofactor evidence="1">
        <name>Mn(2+)</name>
        <dbReference type="ChEBI" id="CHEBI:29035"/>
    </cofactor>
</comment>
<dbReference type="PANTHER" id="PTHR12992:SF11">
    <property type="entry name" value="MITOCHONDRIAL COENZYME A DIPHOSPHATASE NUDT8"/>
    <property type="match status" value="1"/>
</dbReference>
<dbReference type="InterPro" id="IPR015797">
    <property type="entry name" value="NUDIX_hydrolase-like_dom_sf"/>
</dbReference>
<dbReference type="AlphaFoldDB" id="A0A1X0QY59"/>
<keyword evidence="5" id="KW-0460">Magnesium</keyword>
<evidence type="ECO:0000313" key="8">
    <source>
        <dbReference type="EMBL" id="ORE04684.1"/>
    </source>
</evidence>
<dbReference type="Gene3D" id="3.90.79.10">
    <property type="entry name" value="Nucleoside Triphosphate Pyrophosphohydrolase"/>
    <property type="match status" value="1"/>
</dbReference>
<keyword evidence="4" id="KW-0378">Hydrolase</keyword>
<dbReference type="GO" id="GO:0046872">
    <property type="term" value="F:metal ion binding"/>
    <property type="evidence" value="ECO:0007669"/>
    <property type="project" value="UniProtKB-KW"/>
</dbReference>
<protein>
    <recommendedName>
        <fullName evidence="7">Nudix hydrolase domain-containing protein</fullName>
    </recommendedName>
</protein>
<dbReference type="Pfam" id="PF00293">
    <property type="entry name" value="NUDIX"/>
    <property type="match status" value="1"/>
</dbReference>
<dbReference type="PROSITE" id="PS51462">
    <property type="entry name" value="NUDIX"/>
    <property type="match status" value="1"/>
</dbReference>
<organism evidence="8">
    <name type="scientific">Rhizopus microsporus var. microsporus</name>
    <dbReference type="NCBI Taxonomy" id="86635"/>
    <lineage>
        <taxon>Eukaryota</taxon>
        <taxon>Fungi</taxon>
        <taxon>Fungi incertae sedis</taxon>
        <taxon>Mucoromycota</taxon>
        <taxon>Mucoromycotina</taxon>
        <taxon>Mucoromycetes</taxon>
        <taxon>Mucorales</taxon>
        <taxon>Mucorineae</taxon>
        <taxon>Rhizopodaceae</taxon>
        <taxon>Rhizopus</taxon>
    </lineage>
</organism>
<keyword evidence="6" id="KW-0464">Manganese</keyword>
<dbReference type="Proteomes" id="UP000242414">
    <property type="component" value="Unassembled WGS sequence"/>
</dbReference>
<evidence type="ECO:0000256" key="1">
    <source>
        <dbReference type="ARBA" id="ARBA00001936"/>
    </source>
</evidence>
<evidence type="ECO:0000259" key="7">
    <source>
        <dbReference type="PROSITE" id="PS51462"/>
    </source>
</evidence>
<dbReference type="GO" id="GO:0010945">
    <property type="term" value="F:coenzyme A diphosphatase activity"/>
    <property type="evidence" value="ECO:0007669"/>
    <property type="project" value="InterPro"/>
</dbReference>
<gene>
    <name evidence="8" type="ORF">BCV72DRAFT_277355</name>
</gene>
<reference evidence="8" key="1">
    <citation type="journal article" date="2016" name="Proc. Natl. Acad. Sci. U.S.A.">
        <title>Lipid metabolic changes in an early divergent fungus govern the establishment of a mutualistic symbiosis with endobacteria.</title>
        <authorList>
            <person name="Lastovetsky O.A."/>
            <person name="Gaspar M.L."/>
            <person name="Mondo S.J."/>
            <person name="LaButti K.M."/>
            <person name="Sandor L."/>
            <person name="Grigoriev I.V."/>
            <person name="Henry S.A."/>
            <person name="Pawlowska T.E."/>
        </authorList>
    </citation>
    <scope>NUCLEOTIDE SEQUENCE [LARGE SCALE GENOMIC DNA]</scope>
    <source>
        <strain evidence="8">ATCC 52814</strain>
    </source>
</reference>
<dbReference type="VEuPathDB" id="FungiDB:BCV72DRAFT_277355"/>
<accession>A0A1X0QY59</accession>
<feature type="domain" description="Nudix hydrolase" evidence="7">
    <location>
        <begin position="36"/>
        <end position="172"/>
    </location>
</feature>
<comment type="cofactor">
    <cofactor evidence="2">
        <name>Mg(2+)</name>
        <dbReference type="ChEBI" id="CHEBI:18420"/>
    </cofactor>
</comment>
<dbReference type="OrthoDB" id="206213at2759"/>
<dbReference type="InterPro" id="IPR045121">
    <property type="entry name" value="CoAse"/>
</dbReference>
<proteinExistence type="predicted"/>